<name>A0ABY1Q4T0_9SPHN</name>
<organism evidence="1 2">
    <name type="scientific">Novosphingobium panipatense</name>
    <dbReference type="NCBI Taxonomy" id="428991"/>
    <lineage>
        <taxon>Bacteria</taxon>
        <taxon>Pseudomonadati</taxon>
        <taxon>Pseudomonadota</taxon>
        <taxon>Alphaproteobacteria</taxon>
        <taxon>Sphingomonadales</taxon>
        <taxon>Sphingomonadaceae</taxon>
        <taxon>Novosphingobium</taxon>
    </lineage>
</organism>
<gene>
    <name evidence="1" type="ORF">SAMN06296065_102470</name>
</gene>
<dbReference type="EMBL" id="FXUI01000002">
    <property type="protein sequence ID" value="SMP58427.1"/>
    <property type="molecule type" value="Genomic_DNA"/>
</dbReference>
<dbReference type="RefSeq" id="WP_283405443.1">
    <property type="nucleotide sequence ID" value="NZ_FXUI01000002.1"/>
</dbReference>
<accession>A0ABY1Q4T0</accession>
<evidence type="ECO:0000313" key="2">
    <source>
        <dbReference type="Proteomes" id="UP001157910"/>
    </source>
</evidence>
<sequence>MTTFPVRRLGSTGLVPDVFPPDLENVSALSGGVNVRFANGRVSRGPVYRSVADLPHEPGHLLAIPMTSVGYEEVVSVSHDYGQFLRLNGQAFEDLTPPGHLGGDSTQTVTSSFLGGVAYVNRESHAPMCKRSSDNTFIQLPGWPEADRCVALRPYRDQMVALGVTKAGAYIPTMVRWSDFAYFGEAPASWDPTDTTKSAGENMLNEMMHPLVDGLTLRDNFILYCTSSTWMMSYVGGNDIYVFRKLFDDRGMINANCAVQVGGMHYVFDRNDIYVHDGASDRSICDGRTKDFIFRSLNFAKANLCFVQHDAKLSEVRFSYVADDPYSGFRGATTGCNRQAVYNYSNDTWTFYDVPNIVSCTRAALLSGSDWEDDQATSWSDAGGLWMTTEGDEDQHALLAARSDPTLGLSQARIYGQELINGGRLKLDIAPETIRPAMVERTGIDLDAYGKRLTQHVNVQAIWPQLRLDRWQDCSFQFGAANVVSSEPEWGPEFQIDPTSETRIDLNEAGKYVSWRFHCRGQQDFDLHSFDIQLLVRGRR</sequence>
<dbReference type="Proteomes" id="UP001157910">
    <property type="component" value="Unassembled WGS sequence"/>
</dbReference>
<keyword evidence="2" id="KW-1185">Reference proteome</keyword>
<protein>
    <submittedName>
        <fullName evidence="1">Uncharacterized protein</fullName>
    </submittedName>
</protein>
<evidence type="ECO:0000313" key="1">
    <source>
        <dbReference type="EMBL" id="SMP58427.1"/>
    </source>
</evidence>
<comment type="caution">
    <text evidence="1">The sequence shown here is derived from an EMBL/GenBank/DDBJ whole genome shotgun (WGS) entry which is preliminary data.</text>
</comment>
<proteinExistence type="predicted"/>
<reference evidence="1 2" key="1">
    <citation type="submission" date="2017-05" db="EMBL/GenBank/DDBJ databases">
        <authorList>
            <person name="Varghese N."/>
            <person name="Submissions S."/>
        </authorList>
    </citation>
    <scope>NUCLEOTIDE SEQUENCE [LARGE SCALE GENOMIC DNA]</scope>
    <source>
        <strain evidence="1 2">SM16</strain>
    </source>
</reference>